<protein>
    <submittedName>
        <fullName evidence="1">Uncharacterized protein</fullName>
    </submittedName>
</protein>
<dbReference type="Pfam" id="PF04351">
    <property type="entry name" value="PilP"/>
    <property type="match status" value="1"/>
</dbReference>
<organism evidence="1">
    <name type="scientific">hydrothermal vent metagenome</name>
    <dbReference type="NCBI Taxonomy" id="652676"/>
    <lineage>
        <taxon>unclassified sequences</taxon>
        <taxon>metagenomes</taxon>
        <taxon>ecological metagenomes</taxon>
    </lineage>
</organism>
<dbReference type="AlphaFoldDB" id="A0A3B0YT67"/>
<sequence>MVAVTESEVEVTEVVPDGLGGWIERQAALALSE</sequence>
<name>A0A3B0YT67_9ZZZZ</name>
<reference evidence="1" key="1">
    <citation type="submission" date="2018-06" db="EMBL/GenBank/DDBJ databases">
        <authorList>
            <person name="Zhirakovskaya E."/>
        </authorList>
    </citation>
    <scope>NUCLEOTIDE SEQUENCE</scope>
</reference>
<accession>A0A3B0YT67</accession>
<proteinExistence type="predicted"/>
<dbReference type="InterPro" id="IPR007446">
    <property type="entry name" value="PilP"/>
</dbReference>
<evidence type="ECO:0000313" key="1">
    <source>
        <dbReference type="EMBL" id="VAW78472.1"/>
    </source>
</evidence>
<dbReference type="EMBL" id="UOFK01000155">
    <property type="protein sequence ID" value="VAW78472.1"/>
    <property type="molecule type" value="Genomic_DNA"/>
</dbReference>
<dbReference type="Gene3D" id="2.30.30.830">
    <property type="match status" value="1"/>
</dbReference>
<gene>
    <name evidence="1" type="ORF">MNBD_GAMMA13-1575</name>
</gene>